<evidence type="ECO:0000259" key="2">
    <source>
        <dbReference type="Pfam" id="PF23291"/>
    </source>
</evidence>
<organism evidence="3 4">
    <name type="scientific">Striga asiatica</name>
    <name type="common">Asiatic witchweed</name>
    <name type="synonym">Buchnera asiatica</name>
    <dbReference type="NCBI Taxonomy" id="4170"/>
    <lineage>
        <taxon>Eukaryota</taxon>
        <taxon>Viridiplantae</taxon>
        <taxon>Streptophyta</taxon>
        <taxon>Embryophyta</taxon>
        <taxon>Tracheophyta</taxon>
        <taxon>Spermatophyta</taxon>
        <taxon>Magnoliopsida</taxon>
        <taxon>eudicotyledons</taxon>
        <taxon>Gunneridae</taxon>
        <taxon>Pentapetalae</taxon>
        <taxon>asterids</taxon>
        <taxon>lamiids</taxon>
        <taxon>Lamiales</taxon>
        <taxon>Orobanchaceae</taxon>
        <taxon>Buchnereae</taxon>
        <taxon>Striga</taxon>
    </lineage>
</organism>
<dbReference type="Pfam" id="PF23291">
    <property type="entry name" value="KOW4_SPT5"/>
    <property type="match status" value="1"/>
</dbReference>
<dbReference type="GO" id="GO:0032784">
    <property type="term" value="P:regulation of DNA-templated transcription elongation"/>
    <property type="evidence" value="ECO:0007669"/>
    <property type="project" value="InterPro"/>
</dbReference>
<keyword evidence="4" id="KW-1185">Reference proteome</keyword>
<keyword evidence="3" id="KW-0251">Elongation factor</keyword>
<dbReference type="GO" id="GO:0032044">
    <property type="term" value="C:DSIF complex"/>
    <property type="evidence" value="ECO:0007669"/>
    <property type="project" value="TreeGrafter"/>
</dbReference>
<gene>
    <name evidence="3" type="ORF">STAS_16506</name>
</gene>
<dbReference type="InterPro" id="IPR041978">
    <property type="entry name" value="KOW_Spt5_5"/>
</dbReference>
<dbReference type="GO" id="GO:0006368">
    <property type="term" value="P:transcription elongation by RNA polymerase II"/>
    <property type="evidence" value="ECO:0007669"/>
    <property type="project" value="TreeGrafter"/>
</dbReference>
<keyword evidence="3" id="KW-0648">Protein biosynthesis</keyword>
<dbReference type="GO" id="GO:0006357">
    <property type="term" value="P:regulation of transcription by RNA polymerase II"/>
    <property type="evidence" value="ECO:0007669"/>
    <property type="project" value="InterPro"/>
</dbReference>
<dbReference type="InterPro" id="IPR041977">
    <property type="entry name" value="KOW_Spt5_4"/>
</dbReference>
<name>A0A5A7Q4N8_STRAF</name>
<dbReference type="GO" id="GO:0003729">
    <property type="term" value="F:mRNA binding"/>
    <property type="evidence" value="ECO:0007669"/>
    <property type="project" value="TreeGrafter"/>
</dbReference>
<dbReference type="Pfam" id="PF23290">
    <property type="entry name" value="KOW5_SPT5"/>
    <property type="match status" value="1"/>
</dbReference>
<sequence>MRKTMFFCFVDILVDIRLMRSFIILPRQGPKGPVEHIYRGILFIYDRNHHMHYGYICVKSESCVVVGGGGLRANDDINDNTRMVRFPRLRTSFVPQSPLRPPRGDPMNFGRKHERARDALVGAAVKIRTGNYKGYKGCVVEVKGSVVRVELESQMKVVAVDRSHISDNMANGSTPFRYENAHARPRMESLHTNEGLWFFDPKFRLNNTSSSGGHCCLIFLSRCIVG</sequence>
<reference evidence="4" key="1">
    <citation type="journal article" date="2019" name="Curr. Biol.">
        <title>Genome Sequence of Striga asiatica Provides Insight into the Evolution of Plant Parasitism.</title>
        <authorList>
            <person name="Yoshida S."/>
            <person name="Kim S."/>
            <person name="Wafula E.K."/>
            <person name="Tanskanen J."/>
            <person name="Kim Y.M."/>
            <person name="Honaas L."/>
            <person name="Yang Z."/>
            <person name="Spallek T."/>
            <person name="Conn C.E."/>
            <person name="Ichihashi Y."/>
            <person name="Cheong K."/>
            <person name="Cui S."/>
            <person name="Der J.P."/>
            <person name="Gundlach H."/>
            <person name="Jiao Y."/>
            <person name="Hori C."/>
            <person name="Ishida J.K."/>
            <person name="Kasahara H."/>
            <person name="Kiba T."/>
            <person name="Kim M.S."/>
            <person name="Koo N."/>
            <person name="Laohavisit A."/>
            <person name="Lee Y.H."/>
            <person name="Lumba S."/>
            <person name="McCourt P."/>
            <person name="Mortimer J.C."/>
            <person name="Mutuku J.M."/>
            <person name="Nomura T."/>
            <person name="Sasaki-Sekimoto Y."/>
            <person name="Seto Y."/>
            <person name="Wang Y."/>
            <person name="Wakatake T."/>
            <person name="Sakakibara H."/>
            <person name="Demura T."/>
            <person name="Yamaguchi S."/>
            <person name="Yoneyama K."/>
            <person name="Manabe R.I."/>
            <person name="Nelson D.C."/>
            <person name="Schulman A.H."/>
            <person name="Timko M.P."/>
            <person name="dePamphilis C.W."/>
            <person name="Choi D."/>
            <person name="Shirasu K."/>
        </authorList>
    </citation>
    <scope>NUCLEOTIDE SEQUENCE [LARGE SCALE GENOMIC DNA]</scope>
    <source>
        <strain evidence="4">cv. UVA1</strain>
    </source>
</reference>
<dbReference type="Gene3D" id="2.30.30.30">
    <property type="match status" value="1"/>
</dbReference>
<proteinExistence type="predicted"/>
<dbReference type="PANTHER" id="PTHR11125:SF7">
    <property type="entry name" value="TRANSCRIPTION ELONGATION FACTOR SPT5"/>
    <property type="match status" value="1"/>
</dbReference>
<feature type="domain" description="Spt5 KOW" evidence="1">
    <location>
        <begin position="120"/>
        <end position="165"/>
    </location>
</feature>
<protein>
    <submittedName>
        <fullName evidence="3">Transcription elongation factor SPT5</fullName>
    </submittedName>
</protein>
<comment type="caution">
    <text evidence="3">The sequence shown here is derived from an EMBL/GenBank/DDBJ whole genome shotgun (WGS) entry which is preliminary data.</text>
</comment>
<dbReference type="AlphaFoldDB" id="A0A5A7Q4N8"/>
<dbReference type="OrthoDB" id="28901at2759"/>
<feature type="domain" description="Spt5 KOW" evidence="2">
    <location>
        <begin position="26"/>
        <end position="60"/>
    </location>
</feature>
<dbReference type="Proteomes" id="UP000325081">
    <property type="component" value="Unassembled WGS sequence"/>
</dbReference>
<evidence type="ECO:0000313" key="3">
    <source>
        <dbReference type="EMBL" id="GER39866.1"/>
    </source>
</evidence>
<dbReference type="GO" id="GO:0003746">
    <property type="term" value="F:translation elongation factor activity"/>
    <property type="evidence" value="ECO:0007669"/>
    <property type="project" value="UniProtKB-KW"/>
</dbReference>
<dbReference type="CDD" id="cd06085">
    <property type="entry name" value="KOW_Spt5_5"/>
    <property type="match status" value="1"/>
</dbReference>
<accession>A0A5A7Q4N8</accession>
<evidence type="ECO:0000259" key="1">
    <source>
        <dbReference type="Pfam" id="PF23290"/>
    </source>
</evidence>
<dbReference type="PANTHER" id="PTHR11125">
    <property type="entry name" value="SUPPRESSOR OF TY 5"/>
    <property type="match status" value="1"/>
</dbReference>
<dbReference type="InterPro" id="IPR039659">
    <property type="entry name" value="SPT5"/>
</dbReference>
<dbReference type="InterPro" id="IPR014722">
    <property type="entry name" value="Rib_uL2_dom2"/>
</dbReference>
<dbReference type="EMBL" id="BKCP01005763">
    <property type="protein sequence ID" value="GER39866.1"/>
    <property type="molecule type" value="Genomic_DNA"/>
</dbReference>
<evidence type="ECO:0000313" key="4">
    <source>
        <dbReference type="Proteomes" id="UP000325081"/>
    </source>
</evidence>